<dbReference type="Gene3D" id="1.25.40.10">
    <property type="entry name" value="Tetratricopeptide repeat domain"/>
    <property type="match status" value="3"/>
</dbReference>
<comment type="similarity">
    <text evidence="1">Belongs to the PPR family. P subfamily.</text>
</comment>
<dbReference type="NCBIfam" id="TIGR00756">
    <property type="entry name" value="PPR"/>
    <property type="match status" value="4"/>
</dbReference>
<dbReference type="PROSITE" id="PS51375">
    <property type="entry name" value="PPR"/>
    <property type="match status" value="3"/>
</dbReference>
<reference evidence="5" key="2">
    <citation type="submission" date="2018-05" db="EMBL/GenBank/DDBJ databases">
        <title>OpunRS2 (Oryza punctata Reference Sequence Version 2).</title>
        <authorList>
            <person name="Zhang J."/>
            <person name="Kudrna D."/>
            <person name="Lee S."/>
            <person name="Talag J."/>
            <person name="Welchert J."/>
            <person name="Wing R.A."/>
        </authorList>
    </citation>
    <scope>NUCLEOTIDE SEQUENCE [LARGE SCALE GENOMIC DNA]</scope>
</reference>
<keyword evidence="3" id="KW-0809">Transit peptide</keyword>
<feature type="repeat" description="PPR" evidence="4">
    <location>
        <begin position="139"/>
        <end position="173"/>
    </location>
</feature>
<dbReference type="Pfam" id="PF13041">
    <property type="entry name" value="PPR_2"/>
    <property type="match status" value="2"/>
</dbReference>
<name>A0A0E0KRV2_ORYPU</name>
<evidence type="ECO:0000256" key="3">
    <source>
        <dbReference type="ARBA" id="ARBA00022946"/>
    </source>
</evidence>
<evidence type="ECO:0008006" key="7">
    <source>
        <dbReference type="Google" id="ProtNLM"/>
    </source>
</evidence>
<dbReference type="Gene3D" id="2.60.120.330">
    <property type="entry name" value="B-lactam Antibiotic, Isopenicillin N Synthase, Chain"/>
    <property type="match status" value="1"/>
</dbReference>
<dbReference type="Pfam" id="PF01535">
    <property type="entry name" value="PPR"/>
    <property type="match status" value="2"/>
</dbReference>
<proteinExistence type="inferred from homology"/>
<organism evidence="5">
    <name type="scientific">Oryza punctata</name>
    <name type="common">Red rice</name>
    <dbReference type="NCBI Taxonomy" id="4537"/>
    <lineage>
        <taxon>Eukaryota</taxon>
        <taxon>Viridiplantae</taxon>
        <taxon>Streptophyta</taxon>
        <taxon>Embryophyta</taxon>
        <taxon>Tracheophyta</taxon>
        <taxon>Spermatophyta</taxon>
        <taxon>Magnoliopsida</taxon>
        <taxon>Liliopsida</taxon>
        <taxon>Poales</taxon>
        <taxon>Poaceae</taxon>
        <taxon>BOP clade</taxon>
        <taxon>Oryzoideae</taxon>
        <taxon>Oryzeae</taxon>
        <taxon>Oryzinae</taxon>
        <taxon>Oryza</taxon>
    </lineage>
</organism>
<evidence type="ECO:0000313" key="5">
    <source>
        <dbReference type="EnsemblPlants" id="OPUNC04G13850.1"/>
    </source>
</evidence>
<dbReference type="OMA" id="NASAICM"/>
<feature type="repeat" description="PPR" evidence="4">
    <location>
        <begin position="70"/>
        <end position="104"/>
    </location>
</feature>
<dbReference type="InterPro" id="IPR011990">
    <property type="entry name" value="TPR-like_helical_dom_sf"/>
</dbReference>
<evidence type="ECO:0000313" key="6">
    <source>
        <dbReference type="Proteomes" id="UP000026962"/>
    </source>
</evidence>
<reference evidence="5" key="1">
    <citation type="submission" date="2015-04" db="UniProtKB">
        <authorList>
            <consortium name="EnsemblPlants"/>
        </authorList>
    </citation>
    <scope>IDENTIFICATION</scope>
</reference>
<evidence type="ECO:0000256" key="1">
    <source>
        <dbReference type="ARBA" id="ARBA00007626"/>
    </source>
</evidence>
<dbReference type="STRING" id="4537.A0A0E0KRV2"/>
<sequence>MRYVGPAPNALTFNTAFNGLLRLGHLDASYAVLEEMWSRCGFLASFTTVAALRLAYEIFMVLVNRKFVPHVYMYNQILFGLCKSGCSNKALALFCNLKKRGLSLNVYSYTALVLGFCKKMWADAYRALEKMCDEECKPSVVTYTVVVNFLCRDGKIDAAMHVFRMACKKGCCLDSTICNVLLHALCCEDRMSEAQVIVDLMEAGLVPDYFTISSLAAGFLKTGDVMTCQNFIRMVKKALALVSGMMEKGLVPSTTTYNTILKGFCMELDLQGALQMLDHFSSTGVPCDSVSFNTILSAACRQQNASAICMVLYRMHVEGINLDAISMTCLLRYYHKCGKFAESVNLVESLRIQGSLLFVHADYAGESTIIYATWEHMCSRMEPSFKIHTDSGFLTVVQEELEVLDPATGKFFPVDPLPGSSSVVNIGDVGEVRANRRSRGIPTTKTAYVHPEPKAANTPTARSPPVSHVARAISRRNARATSRVPCRLLQCWPQNGFTPVRCAYIGESHNEQRSNAAC</sequence>
<dbReference type="SUPFAM" id="SSF51197">
    <property type="entry name" value="Clavaminate synthase-like"/>
    <property type="match status" value="1"/>
</dbReference>
<keyword evidence="6" id="KW-1185">Reference proteome</keyword>
<dbReference type="Pfam" id="PF12854">
    <property type="entry name" value="PPR_1"/>
    <property type="match status" value="1"/>
</dbReference>
<dbReference type="eggNOG" id="KOG4197">
    <property type="taxonomic scope" value="Eukaryota"/>
</dbReference>
<dbReference type="Proteomes" id="UP000026962">
    <property type="component" value="Chromosome 4"/>
</dbReference>
<evidence type="ECO:0000256" key="2">
    <source>
        <dbReference type="ARBA" id="ARBA00022737"/>
    </source>
</evidence>
<dbReference type="EnsemblPlants" id="OPUNC04G13850.1">
    <property type="protein sequence ID" value="OPUNC04G13850.1"/>
    <property type="gene ID" value="OPUNC04G13850"/>
</dbReference>
<protein>
    <recommendedName>
        <fullName evidence="7">Pentatricopeptide repeat-containing protein</fullName>
    </recommendedName>
</protein>
<dbReference type="AlphaFoldDB" id="A0A0E0KRV2"/>
<dbReference type="InterPro" id="IPR002885">
    <property type="entry name" value="PPR_rpt"/>
</dbReference>
<feature type="repeat" description="PPR" evidence="4">
    <location>
        <begin position="253"/>
        <end position="287"/>
    </location>
</feature>
<dbReference type="HOGENOM" id="CLU_002706_49_23_1"/>
<keyword evidence="2" id="KW-0677">Repeat</keyword>
<dbReference type="Gramene" id="OPUNC04G13850.1">
    <property type="protein sequence ID" value="OPUNC04G13850.1"/>
    <property type="gene ID" value="OPUNC04G13850"/>
</dbReference>
<accession>A0A0E0KRV2</accession>
<dbReference type="InterPro" id="IPR027443">
    <property type="entry name" value="IPNS-like_sf"/>
</dbReference>
<evidence type="ECO:0000256" key="4">
    <source>
        <dbReference type="PROSITE-ProRule" id="PRU00708"/>
    </source>
</evidence>
<dbReference type="PANTHER" id="PTHR47941">
    <property type="entry name" value="PENTATRICOPEPTIDE REPEAT-CONTAINING PROTEIN 3, MITOCHONDRIAL"/>
    <property type="match status" value="1"/>
</dbReference>